<evidence type="ECO:0000313" key="3">
    <source>
        <dbReference type="EMBL" id="SPE22332.1"/>
    </source>
</evidence>
<name>A0AAE8LWM2_LATSK</name>
<reference evidence="3 4" key="1">
    <citation type="submission" date="2018-02" db="EMBL/GenBank/DDBJ databases">
        <authorList>
            <person name="Rodrigo-Torres L."/>
            <person name="Arahal R. D."/>
            <person name="Lucena T."/>
        </authorList>
    </citation>
    <scope>NUCLEOTIDE SEQUENCE [LARGE SCALE GENOMIC DNA]</scope>
    <source>
        <strain evidence="3 4">CECT 9267</strain>
    </source>
</reference>
<dbReference type="Pfam" id="PF07690">
    <property type="entry name" value="MFS_1"/>
    <property type="match status" value="1"/>
</dbReference>
<feature type="transmembrane region" description="Helical" evidence="2">
    <location>
        <begin position="45"/>
        <end position="63"/>
    </location>
</feature>
<dbReference type="Gene3D" id="1.20.1250.20">
    <property type="entry name" value="MFS general substrate transporter like domains"/>
    <property type="match status" value="2"/>
</dbReference>
<dbReference type="PANTHER" id="PTHR23523">
    <property type="match status" value="1"/>
</dbReference>
<feature type="transmembrane region" description="Helical" evidence="2">
    <location>
        <begin position="75"/>
        <end position="100"/>
    </location>
</feature>
<dbReference type="GO" id="GO:0022857">
    <property type="term" value="F:transmembrane transporter activity"/>
    <property type="evidence" value="ECO:0007669"/>
    <property type="project" value="InterPro"/>
</dbReference>
<dbReference type="InterPro" id="IPR011701">
    <property type="entry name" value="MFS"/>
</dbReference>
<feature type="transmembrane region" description="Helical" evidence="2">
    <location>
        <begin position="157"/>
        <end position="176"/>
    </location>
</feature>
<keyword evidence="2" id="KW-0812">Transmembrane</keyword>
<sequence length="333" mass="36511">MAFAILSPVAPKIAEKLSLEYTIGYSTIVLVIGLFIRSIPQTSTLLFGTILVGSAIAMCNVLIPSLIKREFNHRLGLITGIYSISMNLCGAIASGVSFPLANNLNLGWNNSLRIWLILALIACIAWIPQLKRHDKPDKIEELPIENSIWHSKTAWQVTIFMGLQSLVFYVLVAWLPEMLIQKGFTAEQAGYLLSMMQLFLLPFTFIIPIIAGRVKRQSKIAINTSILMCLGISGLFINNTIIIGIAFIGISGGCAFGLSMMFFNLKTRNAREGAELSGMAQSIGYLLAAIGPTLFGFMHDMTHNWNVSLIILIVTAILLGGFGFFAGEDNYIN</sequence>
<feature type="transmembrane region" description="Helical" evidence="2">
    <location>
        <begin position="112"/>
        <end position="130"/>
    </location>
</feature>
<feature type="transmembrane region" description="Helical" evidence="2">
    <location>
        <begin position="188"/>
        <end position="211"/>
    </location>
</feature>
<accession>A0AAE8LWM2</accession>
<gene>
    <name evidence="3" type="primary">yycB</name>
    <name evidence="3" type="ORF">LAS9267_01669</name>
</gene>
<dbReference type="EMBL" id="OKRC01000008">
    <property type="protein sequence ID" value="SPE22332.1"/>
    <property type="molecule type" value="Genomic_DNA"/>
</dbReference>
<proteinExistence type="predicted"/>
<comment type="caution">
    <text evidence="3">The sequence shown here is derived from an EMBL/GenBank/DDBJ whole genome shotgun (WGS) entry which is preliminary data.</text>
</comment>
<feature type="transmembrane region" description="Helical" evidence="2">
    <location>
        <begin position="305"/>
        <end position="327"/>
    </location>
</feature>
<protein>
    <submittedName>
        <fullName evidence="3">Transporter YycB</fullName>
    </submittedName>
</protein>
<feature type="transmembrane region" description="Helical" evidence="2">
    <location>
        <begin position="220"/>
        <end position="237"/>
    </location>
</feature>
<feature type="transmembrane region" description="Helical" evidence="2">
    <location>
        <begin position="283"/>
        <end position="299"/>
    </location>
</feature>
<evidence type="ECO:0000313" key="4">
    <source>
        <dbReference type="Proteomes" id="UP000239650"/>
    </source>
</evidence>
<dbReference type="InterPro" id="IPR036259">
    <property type="entry name" value="MFS_trans_sf"/>
</dbReference>
<dbReference type="PANTHER" id="PTHR23523:SF2">
    <property type="entry name" value="2-NITROIMIDAZOLE TRANSPORTER"/>
    <property type="match status" value="1"/>
</dbReference>
<organism evidence="3 4">
    <name type="scientific">Latilactobacillus sakei</name>
    <name type="common">Lactobacillus sakei</name>
    <dbReference type="NCBI Taxonomy" id="1599"/>
    <lineage>
        <taxon>Bacteria</taxon>
        <taxon>Bacillati</taxon>
        <taxon>Bacillota</taxon>
        <taxon>Bacilli</taxon>
        <taxon>Lactobacillales</taxon>
        <taxon>Lactobacillaceae</taxon>
        <taxon>Latilactobacillus</taxon>
    </lineage>
</organism>
<dbReference type="CDD" id="cd17339">
    <property type="entry name" value="MFS_NIMT_CynX_like"/>
    <property type="match status" value="1"/>
</dbReference>
<keyword evidence="2" id="KW-1133">Transmembrane helix</keyword>
<dbReference type="InterPro" id="IPR052524">
    <property type="entry name" value="MFS_Cyanate_Porter"/>
</dbReference>
<comment type="subcellular location">
    <subcellularLocation>
        <location evidence="1">Cell membrane</location>
        <topology evidence="1">Multi-pass membrane protein</topology>
    </subcellularLocation>
</comment>
<evidence type="ECO:0000256" key="1">
    <source>
        <dbReference type="ARBA" id="ARBA00004651"/>
    </source>
</evidence>
<feature type="transmembrane region" description="Helical" evidence="2">
    <location>
        <begin position="243"/>
        <end position="263"/>
    </location>
</feature>
<feature type="transmembrane region" description="Helical" evidence="2">
    <location>
        <begin position="21"/>
        <end position="39"/>
    </location>
</feature>
<evidence type="ECO:0000256" key="2">
    <source>
        <dbReference type="SAM" id="Phobius"/>
    </source>
</evidence>
<keyword evidence="2" id="KW-0472">Membrane</keyword>
<dbReference type="GO" id="GO:0005886">
    <property type="term" value="C:plasma membrane"/>
    <property type="evidence" value="ECO:0007669"/>
    <property type="project" value="UniProtKB-SubCell"/>
</dbReference>
<dbReference type="Proteomes" id="UP000239650">
    <property type="component" value="Unassembled WGS sequence"/>
</dbReference>
<dbReference type="SUPFAM" id="SSF103473">
    <property type="entry name" value="MFS general substrate transporter"/>
    <property type="match status" value="1"/>
</dbReference>
<dbReference type="AlphaFoldDB" id="A0AAE8LWM2"/>